<name>A0A8T2SWB2_CERRI</name>
<gene>
    <name evidence="1" type="ORF">KP509_17G076500</name>
</gene>
<proteinExistence type="predicted"/>
<organism evidence="1 2">
    <name type="scientific">Ceratopteris richardii</name>
    <name type="common">Triangle waterfern</name>
    <dbReference type="NCBI Taxonomy" id="49495"/>
    <lineage>
        <taxon>Eukaryota</taxon>
        <taxon>Viridiplantae</taxon>
        <taxon>Streptophyta</taxon>
        <taxon>Embryophyta</taxon>
        <taxon>Tracheophyta</taxon>
        <taxon>Polypodiopsida</taxon>
        <taxon>Polypodiidae</taxon>
        <taxon>Polypodiales</taxon>
        <taxon>Pteridineae</taxon>
        <taxon>Pteridaceae</taxon>
        <taxon>Parkerioideae</taxon>
        <taxon>Ceratopteris</taxon>
    </lineage>
</organism>
<keyword evidence="2" id="KW-1185">Reference proteome</keyword>
<dbReference type="Proteomes" id="UP000825935">
    <property type="component" value="Chromosome 17"/>
</dbReference>
<accession>A0A8T2SWB2</accession>
<reference evidence="1" key="1">
    <citation type="submission" date="2021-08" db="EMBL/GenBank/DDBJ databases">
        <title>WGS assembly of Ceratopteris richardii.</title>
        <authorList>
            <person name="Marchant D.B."/>
            <person name="Chen G."/>
            <person name="Jenkins J."/>
            <person name="Shu S."/>
            <person name="Leebens-Mack J."/>
            <person name="Grimwood J."/>
            <person name="Schmutz J."/>
            <person name="Soltis P."/>
            <person name="Soltis D."/>
            <person name="Chen Z.-H."/>
        </authorList>
    </citation>
    <scope>NUCLEOTIDE SEQUENCE</scope>
    <source>
        <strain evidence="1">Whitten #5841</strain>
        <tissue evidence="1">Leaf</tissue>
    </source>
</reference>
<evidence type="ECO:0000313" key="1">
    <source>
        <dbReference type="EMBL" id="KAH7373821.1"/>
    </source>
</evidence>
<evidence type="ECO:0008006" key="3">
    <source>
        <dbReference type="Google" id="ProtNLM"/>
    </source>
</evidence>
<dbReference type="EMBL" id="CM035422">
    <property type="protein sequence ID" value="KAH7373821.1"/>
    <property type="molecule type" value="Genomic_DNA"/>
</dbReference>
<protein>
    <recommendedName>
        <fullName evidence="3">Pentatricopeptide repeat-containing protein</fullName>
    </recommendedName>
</protein>
<sequence length="83" mass="9529">MIQRMPSSDFLFIWSTLMGSRKWGNIAVGRWAFDHAIQIDKNNTGAYICMTSMYLAAGMHSDAKAIERMRLRNINCDPICHTF</sequence>
<dbReference type="AlphaFoldDB" id="A0A8T2SWB2"/>
<evidence type="ECO:0000313" key="2">
    <source>
        <dbReference type="Proteomes" id="UP000825935"/>
    </source>
</evidence>
<dbReference type="OrthoDB" id="185373at2759"/>
<comment type="caution">
    <text evidence="1">The sequence shown here is derived from an EMBL/GenBank/DDBJ whole genome shotgun (WGS) entry which is preliminary data.</text>
</comment>